<dbReference type="InterPro" id="IPR036412">
    <property type="entry name" value="HAD-like_sf"/>
</dbReference>
<dbReference type="Pfam" id="PF13242">
    <property type="entry name" value="Hydrolase_like"/>
    <property type="match status" value="1"/>
</dbReference>
<comment type="caution">
    <text evidence="1">The sequence shown here is derived from an EMBL/GenBank/DDBJ whole genome shotgun (WGS) entry which is preliminary data.</text>
</comment>
<dbReference type="PANTHER" id="PTHR19288:SF95">
    <property type="entry name" value="D-GLYCEROL 3-PHOSPHATE PHOSPHATASE"/>
    <property type="match status" value="1"/>
</dbReference>
<dbReference type="InterPro" id="IPR023214">
    <property type="entry name" value="HAD_sf"/>
</dbReference>
<evidence type="ECO:0000313" key="1">
    <source>
        <dbReference type="EMBL" id="MCT2042716.1"/>
    </source>
</evidence>
<dbReference type="GO" id="GO:0016787">
    <property type="term" value="F:hydrolase activity"/>
    <property type="evidence" value="ECO:0007669"/>
    <property type="project" value="UniProtKB-KW"/>
</dbReference>
<protein>
    <submittedName>
        <fullName evidence="1">HAD-IIA family hydrolase</fullName>
    </submittedName>
</protein>
<dbReference type="PANTHER" id="PTHR19288">
    <property type="entry name" value="4-NITROPHENYLPHOSPHATASE-RELATED"/>
    <property type="match status" value="1"/>
</dbReference>
<keyword evidence="1" id="KW-0378">Hydrolase</keyword>
<proteinExistence type="predicted"/>
<dbReference type="SUPFAM" id="SSF56784">
    <property type="entry name" value="HAD-like"/>
    <property type="match status" value="1"/>
</dbReference>
<gene>
    <name evidence="1" type="ORF">M3D15_05130</name>
</gene>
<keyword evidence="2" id="KW-1185">Reference proteome</keyword>
<dbReference type="EMBL" id="JALXSQ010000015">
    <property type="protein sequence ID" value="MCT2042716.1"/>
    <property type="molecule type" value="Genomic_DNA"/>
</dbReference>
<dbReference type="Gene3D" id="3.40.50.1000">
    <property type="entry name" value="HAD superfamily/HAD-like"/>
    <property type="match status" value="2"/>
</dbReference>
<dbReference type="NCBIfam" id="TIGR01460">
    <property type="entry name" value="HAD-SF-IIA"/>
    <property type="match status" value="1"/>
</dbReference>
<evidence type="ECO:0000313" key="2">
    <source>
        <dbReference type="Proteomes" id="UP001525379"/>
    </source>
</evidence>
<sequence length="351" mass="36961">MFGFGNKATQLGPAPLAGRRAVFADLDGVVYRGSHAIPGAVDALSSAEQQGVQLAFLTNNASRPAAQVAAQLRDIGLSNTDERQVVTSPHAAVKLLAEHLEPGGLVLVVGGAGITEVLEGAGYRVTRSADDEPDAVMQGFAKDVGWVHLAEASFALAGRDIPWIATNQDWTIPVARGIAPGNGTLVSAVHTAIGRLPIVAGKPESHMFSLGLERFGVSADETLMIGDRLDTDILGSHRAGIDGVLVLTGVDSPKQVLAAAADQRPRYIIEHLGQLAEPYPEMVVDTLGTDAWRARVGKASVRIDGITVTIEHEGEHRLNLLRAASAAVAASNKMVFTLRVPDVLHEDWLAA</sequence>
<name>A0ABT2HWM7_9MICO</name>
<accession>A0ABT2HWM7</accession>
<dbReference type="Proteomes" id="UP001525379">
    <property type="component" value="Unassembled WGS sequence"/>
</dbReference>
<dbReference type="Pfam" id="PF13344">
    <property type="entry name" value="Hydrolase_6"/>
    <property type="match status" value="1"/>
</dbReference>
<dbReference type="InterPro" id="IPR006357">
    <property type="entry name" value="HAD-SF_hydro_IIA"/>
</dbReference>
<dbReference type="RefSeq" id="WP_260104140.1">
    <property type="nucleotide sequence ID" value="NZ_JALXSQ010000015.1"/>
</dbReference>
<reference evidence="1 2" key="1">
    <citation type="submission" date="2022-04" db="EMBL/GenBank/DDBJ databases">
        <title>Human microbiome associated bacterial genomes.</title>
        <authorList>
            <person name="Sandstrom S."/>
            <person name="Salamzade R."/>
            <person name="Kalan L.R."/>
        </authorList>
    </citation>
    <scope>NUCLEOTIDE SEQUENCE [LARGE SCALE GENOMIC DNA]</scope>
    <source>
        <strain evidence="2">p3-SID1799</strain>
    </source>
</reference>
<organism evidence="1 2">
    <name type="scientific">Pseudoclavibacter albus</name>
    <dbReference type="NCBI Taxonomy" id="272241"/>
    <lineage>
        <taxon>Bacteria</taxon>
        <taxon>Bacillati</taxon>
        <taxon>Actinomycetota</taxon>
        <taxon>Actinomycetes</taxon>
        <taxon>Micrococcales</taxon>
        <taxon>Microbacteriaceae</taxon>
        <taxon>Pseudoclavibacter</taxon>
    </lineage>
</organism>